<dbReference type="AlphaFoldDB" id="A0A1H6D5Y5"/>
<proteinExistence type="predicted"/>
<dbReference type="Pfam" id="PF13578">
    <property type="entry name" value="Methyltransf_24"/>
    <property type="match status" value="1"/>
</dbReference>
<dbReference type="Gene3D" id="3.40.50.150">
    <property type="entry name" value="Vaccinia Virus protein VP39"/>
    <property type="match status" value="1"/>
</dbReference>
<name>A0A1H6D5Y5_9HYPH</name>
<gene>
    <name evidence="3" type="ORF">SAMN04488115_1169</name>
</gene>
<dbReference type="GO" id="GO:0032259">
    <property type="term" value="P:methylation"/>
    <property type="evidence" value="ECO:0007669"/>
    <property type="project" value="UniProtKB-KW"/>
</dbReference>
<keyword evidence="2 3" id="KW-0808">Transferase</keyword>
<dbReference type="GO" id="GO:0071770">
    <property type="term" value="P:DIM/DIP cell wall layer assembly"/>
    <property type="evidence" value="ECO:0007669"/>
    <property type="project" value="TreeGrafter"/>
</dbReference>
<sequence length="329" mass="37410">MQGEFEKVIGSLIREHVFAKPLRLSDVPSWQGHIPFAYFLVSLLKPHTLVELGTHKGDSYSAFCQTVQTLGMQTRCFAVDTWQGDDHAGQYSDEIYNDFSQFNSNNFSNFSTLLREKFEDAVVKFDDNSVDILHIDGLHTYGAVKSDFETWAPKLSDRAVVLFHDTQVHDGDFGVWKLWEELSKEYPSQEFMHSHGLGILGYGSSLDENMKNFLGQSAHEWSYVRTFFERLGTACSATGTTLRLQGDLGRAQKEHEHLLGVVSAQSVEAQREQNHLKSTLSVIQSILEDEQQKAERLKEYIDALRQSTSWKITRPLRAVARVLRGTRTS</sequence>
<dbReference type="Proteomes" id="UP000236743">
    <property type="component" value="Unassembled WGS sequence"/>
</dbReference>
<dbReference type="GO" id="GO:0005886">
    <property type="term" value="C:plasma membrane"/>
    <property type="evidence" value="ECO:0007669"/>
    <property type="project" value="TreeGrafter"/>
</dbReference>
<evidence type="ECO:0000256" key="2">
    <source>
        <dbReference type="ARBA" id="ARBA00022679"/>
    </source>
</evidence>
<dbReference type="PANTHER" id="PTHR40048:SF1">
    <property type="entry name" value="RHAMNOSYL O-METHYLTRANSFERASE"/>
    <property type="match status" value="1"/>
</dbReference>
<accession>A0A1H6D5Y5</accession>
<protein>
    <submittedName>
        <fullName evidence="3">Methyltransferase domain-containing protein</fullName>
    </submittedName>
</protein>
<evidence type="ECO:0000313" key="3">
    <source>
        <dbReference type="EMBL" id="SEG80193.1"/>
    </source>
</evidence>
<keyword evidence="1 3" id="KW-0489">Methyltransferase</keyword>
<dbReference type="GO" id="GO:0008168">
    <property type="term" value="F:methyltransferase activity"/>
    <property type="evidence" value="ECO:0007669"/>
    <property type="project" value="UniProtKB-KW"/>
</dbReference>
<organism evidence="3 4">
    <name type="scientific">Bosea lathyri</name>
    <dbReference type="NCBI Taxonomy" id="1036778"/>
    <lineage>
        <taxon>Bacteria</taxon>
        <taxon>Pseudomonadati</taxon>
        <taxon>Pseudomonadota</taxon>
        <taxon>Alphaproteobacteria</taxon>
        <taxon>Hyphomicrobiales</taxon>
        <taxon>Boseaceae</taxon>
        <taxon>Bosea</taxon>
    </lineage>
</organism>
<dbReference type="EMBL" id="FNUY01000016">
    <property type="protein sequence ID" value="SEG80193.1"/>
    <property type="molecule type" value="Genomic_DNA"/>
</dbReference>
<dbReference type="SUPFAM" id="SSF53335">
    <property type="entry name" value="S-adenosyl-L-methionine-dependent methyltransferases"/>
    <property type="match status" value="1"/>
</dbReference>
<reference evidence="3 4" key="1">
    <citation type="submission" date="2016-10" db="EMBL/GenBank/DDBJ databases">
        <authorList>
            <person name="de Groot N.N."/>
        </authorList>
    </citation>
    <scope>NUCLEOTIDE SEQUENCE [LARGE SCALE GENOMIC DNA]</scope>
    <source>
        <strain evidence="3 4">DSM 26656</strain>
    </source>
</reference>
<dbReference type="OrthoDB" id="9816424at2"/>
<keyword evidence="4" id="KW-1185">Reference proteome</keyword>
<evidence type="ECO:0000256" key="1">
    <source>
        <dbReference type="ARBA" id="ARBA00022603"/>
    </source>
</evidence>
<dbReference type="RefSeq" id="WP_103875349.1">
    <property type="nucleotide sequence ID" value="NZ_FNUY01000016.1"/>
</dbReference>
<evidence type="ECO:0000313" key="4">
    <source>
        <dbReference type="Proteomes" id="UP000236743"/>
    </source>
</evidence>
<dbReference type="PANTHER" id="PTHR40048">
    <property type="entry name" value="RHAMNOSYL O-METHYLTRANSFERASE"/>
    <property type="match status" value="1"/>
</dbReference>
<dbReference type="InterPro" id="IPR029063">
    <property type="entry name" value="SAM-dependent_MTases_sf"/>
</dbReference>